<dbReference type="SMART" id="SM00729">
    <property type="entry name" value="Elp3"/>
    <property type="match status" value="1"/>
</dbReference>
<evidence type="ECO:0000256" key="6">
    <source>
        <dbReference type="ARBA" id="ARBA00023014"/>
    </source>
</evidence>
<evidence type="ECO:0000313" key="9">
    <source>
        <dbReference type="Proteomes" id="UP000318307"/>
    </source>
</evidence>
<keyword evidence="9" id="KW-1185">Reference proteome</keyword>
<comment type="cofactor">
    <cofactor evidence="1">
        <name>[4Fe-4S] cluster</name>
        <dbReference type="ChEBI" id="CHEBI:49883"/>
    </cofactor>
</comment>
<dbReference type="InterPro" id="IPR013785">
    <property type="entry name" value="Aldolase_TIM"/>
</dbReference>
<evidence type="ECO:0000256" key="4">
    <source>
        <dbReference type="ARBA" id="ARBA00022723"/>
    </source>
</evidence>
<dbReference type="Proteomes" id="UP000318307">
    <property type="component" value="Unassembled WGS sequence"/>
</dbReference>
<dbReference type="SFLD" id="SFLDG01385">
    <property type="entry name" value="heme_carboxy_lyase_like"/>
    <property type="match status" value="1"/>
</dbReference>
<protein>
    <submittedName>
        <fullName evidence="8">Heme b synthase</fullName>
    </submittedName>
</protein>
<evidence type="ECO:0000256" key="2">
    <source>
        <dbReference type="ARBA" id="ARBA00022485"/>
    </source>
</evidence>
<dbReference type="GO" id="GO:0051539">
    <property type="term" value="F:4 iron, 4 sulfur cluster binding"/>
    <property type="evidence" value="ECO:0007669"/>
    <property type="project" value="UniProtKB-KW"/>
</dbReference>
<dbReference type="OrthoDB" id="9782387at2"/>
<dbReference type="PIRSF" id="PIRSF037420">
    <property type="entry name" value="PQQ_syn_pqqE"/>
    <property type="match status" value="1"/>
</dbReference>
<feature type="domain" description="Radical SAM core" evidence="7">
    <location>
        <begin position="10"/>
        <end position="253"/>
    </location>
</feature>
<evidence type="ECO:0000256" key="1">
    <source>
        <dbReference type="ARBA" id="ARBA00001966"/>
    </source>
</evidence>
<dbReference type="PANTHER" id="PTHR11228:SF34">
    <property type="entry name" value="TUNGSTEN-CONTAINING ALDEHYDE FERREDOXIN OXIDOREDUCTASE COFACTOR MODIFYING PROTEIN"/>
    <property type="match status" value="1"/>
</dbReference>
<keyword evidence="6" id="KW-0411">Iron-sulfur</keyword>
<sequence length="364" mass="39867">MHANNSHPGTTPGKRDTLRLVAWETTRSCNLNCIHCRAAARNEPYPGELSTEQAFGLMDDIRKLGEVIVILTGGEPLLRKDIFDIAKYGTNLGLRMTMAPNGTLVTPENAERMADAGIKRISISLDGATKEVHDAFRAMPGAFEGAMHGVANAKAAGIEFQINTTITKKNLQEIPKILDLAVSLGAAAHHIFLLVPTGRGKEIEETAIDAVQYEETLNWFYDQRDKVPLQLKATCAPHYYRILRQRAKAEGKTISPATHGLDAMTRGCLGGIGFCFVSHVGDVQPCGFLETPCGNVKENSFVDIWQKSPPLLRLRDYDQLTGKCGPCEYRAVCGGCRARAYEATGDFMAEEPLCQYQPGDIRKG</sequence>
<evidence type="ECO:0000256" key="3">
    <source>
        <dbReference type="ARBA" id="ARBA00022691"/>
    </source>
</evidence>
<dbReference type="InterPro" id="IPR007197">
    <property type="entry name" value="rSAM"/>
</dbReference>
<dbReference type="GO" id="GO:0046872">
    <property type="term" value="F:metal ion binding"/>
    <property type="evidence" value="ECO:0007669"/>
    <property type="project" value="UniProtKB-KW"/>
</dbReference>
<dbReference type="Pfam" id="PF13186">
    <property type="entry name" value="SPASM"/>
    <property type="match status" value="1"/>
</dbReference>
<dbReference type="InterPro" id="IPR050377">
    <property type="entry name" value="Radical_SAM_PqqE_MftC-like"/>
</dbReference>
<proteinExistence type="predicted"/>
<reference evidence="8 9" key="1">
    <citation type="submission" date="2019-07" db="EMBL/GenBank/DDBJ databases">
        <title>Genome sequencing of 100 strains of the haloalkaliphilic chemolithoautotrophic sulfur-oxidizing bacterium Thioalkalivibrio.</title>
        <authorList>
            <person name="Muyzer G."/>
        </authorList>
    </citation>
    <scope>NUCLEOTIDE SEQUENCE [LARGE SCALE GENOMIC DNA]</scope>
    <source>
        <strain evidence="8 9">ASO4-4</strain>
    </source>
</reference>
<dbReference type="InterPro" id="IPR023885">
    <property type="entry name" value="4Fe4S-binding_SPASM_dom"/>
</dbReference>
<dbReference type="SFLD" id="SFLDG01067">
    <property type="entry name" value="SPASM/twitch_domain_containing"/>
    <property type="match status" value="1"/>
</dbReference>
<dbReference type="NCBIfam" id="TIGR04085">
    <property type="entry name" value="rSAM_more_4Fe4S"/>
    <property type="match status" value="1"/>
</dbReference>
<dbReference type="Gene3D" id="3.20.20.70">
    <property type="entry name" value="Aldolase class I"/>
    <property type="match status" value="1"/>
</dbReference>
<name>A0A562RNW9_9BACT</name>
<dbReference type="SFLD" id="SFLDG01386">
    <property type="entry name" value="main_SPASM_domain-containing"/>
    <property type="match status" value="1"/>
</dbReference>
<keyword evidence="4" id="KW-0479">Metal-binding</keyword>
<dbReference type="InterPro" id="IPR030896">
    <property type="entry name" value="rSAM_AhbD_hemeb"/>
</dbReference>
<dbReference type="NCBIfam" id="TIGR04545">
    <property type="entry name" value="rSAM_ahbD_hemeb"/>
    <property type="match status" value="1"/>
</dbReference>
<comment type="caution">
    <text evidence="8">The sequence shown here is derived from an EMBL/GenBank/DDBJ whole genome shotgun (WGS) entry which is preliminary data.</text>
</comment>
<keyword evidence="5" id="KW-0408">Iron</keyword>
<evidence type="ECO:0000256" key="5">
    <source>
        <dbReference type="ARBA" id="ARBA00023004"/>
    </source>
</evidence>
<dbReference type="PROSITE" id="PS51918">
    <property type="entry name" value="RADICAL_SAM"/>
    <property type="match status" value="1"/>
</dbReference>
<keyword evidence="2" id="KW-0004">4Fe-4S</keyword>
<dbReference type="InterPro" id="IPR034480">
    <property type="entry name" value="Heme_synthase-like"/>
</dbReference>
<dbReference type="SUPFAM" id="SSF102114">
    <property type="entry name" value="Radical SAM enzymes"/>
    <property type="match status" value="1"/>
</dbReference>
<dbReference type="Pfam" id="PF04055">
    <property type="entry name" value="Radical_SAM"/>
    <property type="match status" value="1"/>
</dbReference>
<dbReference type="SFLD" id="SFLDS00029">
    <property type="entry name" value="Radical_SAM"/>
    <property type="match status" value="1"/>
</dbReference>
<dbReference type="GO" id="GO:0003824">
    <property type="term" value="F:catalytic activity"/>
    <property type="evidence" value="ECO:0007669"/>
    <property type="project" value="InterPro"/>
</dbReference>
<dbReference type="InterPro" id="IPR017200">
    <property type="entry name" value="PqqE-like"/>
</dbReference>
<dbReference type="EMBL" id="VLLC01000016">
    <property type="protein sequence ID" value="TWI70739.1"/>
    <property type="molecule type" value="Genomic_DNA"/>
</dbReference>
<dbReference type="RefSeq" id="WP_144685284.1">
    <property type="nucleotide sequence ID" value="NZ_VLLC01000016.1"/>
</dbReference>
<keyword evidence="3" id="KW-0949">S-adenosyl-L-methionine</keyword>
<gene>
    <name evidence="8" type="ORF">LZ24_02159</name>
</gene>
<dbReference type="PANTHER" id="PTHR11228">
    <property type="entry name" value="RADICAL SAM DOMAIN PROTEIN"/>
    <property type="match status" value="1"/>
</dbReference>
<organism evidence="8 9">
    <name type="scientific">Desulfobotulus alkaliphilus</name>
    <dbReference type="NCBI Taxonomy" id="622671"/>
    <lineage>
        <taxon>Bacteria</taxon>
        <taxon>Pseudomonadati</taxon>
        <taxon>Thermodesulfobacteriota</taxon>
        <taxon>Desulfobacteria</taxon>
        <taxon>Desulfobacterales</taxon>
        <taxon>Desulfobacteraceae</taxon>
        <taxon>Desulfobotulus</taxon>
    </lineage>
</organism>
<dbReference type="CDD" id="cd21123">
    <property type="entry name" value="SPASM_MftC-like"/>
    <property type="match status" value="1"/>
</dbReference>
<dbReference type="CDD" id="cd01335">
    <property type="entry name" value="Radical_SAM"/>
    <property type="match status" value="1"/>
</dbReference>
<accession>A0A562RNW9</accession>
<dbReference type="SFLD" id="SFLDF00542">
    <property type="entry name" value="alternative_heme_biosynthesis"/>
    <property type="match status" value="1"/>
</dbReference>
<dbReference type="InterPro" id="IPR058240">
    <property type="entry name" value="rSAM_sf"/>
</dbReference>
<evidence type="ECO:0000313" key="8">
    <source>
        <dbReference type="EMBL" id="TWI70739.1"/>
    </source>
</evidence>
<dbReference type="AlphaFoldDB" id="A0A562RNW9"/>
<evidence type="ECO:0000259" key="7">
    <source>
        <dbReference type="PROSITE" id="PS51918"/>
    </source>
</evidence>
<dbReference type="InterPro" id="IPR006638">
    <property type="entry name" value="Elp3/MiaA/NifB-like_rSAM"/>
</dbReference>